<dbReference type="Gene3D" id="1.25.10.10">
    <property type="entry name" value="Leucine-rich Repeat Variant"/>
    <property type="match status" value="1"/>
</dbReference>
<dbReference type="OrthoDB" id="2016913at2759"/>
<keyword evidence="3" id="KW-0813">Transport</keyword>
<evidence type="ECO:0000256" key="3">
    <source>
        <dbReference type="ARBA" id="ARBA00022448"/>
    </source>
</evidence>
<keyword evidence="7" id="KW-1185">Reference proteome</keyword>
<dbReference type="SUPFAM" id="SSF48371">
    <property type="entry name" value="ARM repeat"/>
    <property type="match status" value="1"/>
</dbReference>
<dbReference type="AlphaFoldDB" id="A0A6G1GY74"/>
<gene>
    <name evidence="6" type="ORF">K402DRAFT_94683</name>
</gene>
<dbReference type="InterPro" id="IPR016024">
    <property type="entry name" value="ARM-type_fold"/>
</dbReference>
<organism evidence="6 7">
    <name type="scientific">Aulographum hederae CBS 113979</name>
    <dbReference type="NCBI Taxonomy" id="1176131"/>
    <lineage>
        <taxon>Eukaryota</taxon>
        <taxon>Fungi</taxon>
        <taxon>Dikarya</taxon>
        <taxon>Ascomycota</taxon>
        <taxon>Pezizomycotina</taxon>
        <taxon>Dothideomycetes</taxon>
        <taxon>Pleosporomycetidae</taxon>
        <taxon>Aulographales</taxon>
        <taxon>Aulographaceae</taxon>
    </lineage>
</organism>
<name>A0A6G1GY74_9PEZI</name>
<proteinExistence type="inferred from homology"/>
<dbReference type="Proteomes" id="UP000800041">
    <property type="component" value="Unassembled WGS sequence"/>
</dbReference>
<protein>
    <submittedName>
        <fullName evidence="6">ARM repeat-containing protein</fullName>
    </submittedName>
</protein>
<dbReference type="GO" id="GO:0005737">
    <property type="term" value="C:cytoplasm"/>
    <property type="evidence" value="ECO:0007669"/>
    <property type="project" value="TreeGrafter"/>
</dbReference>
<evidence type="ECO:0000256" key="1">
    <source>
        <dbReference type="ARBA" id="ARBA00004123"/>
    </source>
</evidence>
<dbReference type="InterPro" id="IPR051345">
    <property type="entry name" value="Importin_beta-like_NTR"/>
</dbReference>
<evidence type="ECO:0000313" key="7">
    <source>
        <dbReference type="Proteomes" id="UP000800041"/>
    </source>
</evidence>
<accession>A0A6G1GY74</accession>
<dbReference type="InterPro" id="IPR011989">
    <property type="entry name" value="ARM-like"/>
</dbReference>
<comment type="similarity">
    <text evidence="2">Belongs to the importin beta family.</text>
</comment>
<dbReference type="GO" id="GO:0005634">
    <property type="term" value="C:nucleus"/>
    <property type="evidence" value="ECO:0007669"/>
    <property type="project" value="UniProtKB-SubCell"/>
</dbReference>
<comment type="subcellular location">
    <subcellularLocation>
        <location evidence="1">Nucleus</location>
    </subcellularLocation>
</comment>
<keyword evidence="5" id="KW-0539">Nucleus</keyword>
<evidence type="ECO:0000256" key="5">
    <source>
        <dbReference type="ARBA" id="ARBA00023242"/>
    </source>
</evidence>
<dbReference type="PANTHER" id="PTHR12363:SF33">
    <property type="entry name" value="IMPORTIN-13"/>
    <property type="match status" value="1"/>
</dbReference>
<sequence>MAENTEKPPDLTVNSIDDVERLVKELYQHGSPKYKAQIQMKLQEIQRLQEGWQMADMLLAKEDPNVRFFGALTFTVKITLEGSTLNEENSTDLRSRLTSWLVRLTSMHEQKLVIRKLTLALAKFYFEPTVPSIPSVRQLICSTSKGVDAPPDSLSQYPSTPNLLNHLTHEQVSLLLQFCTSLAEEAQSQVGWRPQMDVAKVESRMKEYVDDTASVLAYAISISHPIRTEALTCWNVWVHFAVQSSSWTGSRELQLLQTLINPIISISTEDSDTAGTALGFLGDLLDDHKLIFDNPHLQLIREVLLSAWASEKMEGLHYNDPDLAEFQTFLLGYADVVAHELVEMPNDAAYQSILGLLHNLLKTEGYAANEDFSILDAQAFWNTYVEIVVEQYEESCMAVGPERTRQAEWVHVAKMHILQMVEEFWAKLRFPPPNDFKTWDTDSKRAFAHFRRDVTDLLQSAEVFLGIELLAGLSTITQDSISKKDWSSVEASLYCMNALADRDSDEDALNKEDELMQQIFGSTLFQNLAELGAEIPPRARKTAMDLFDNYSPFFLRHPEYLAPALTFLFTSLESPALAGSAAKAIHSLSSACRGSLTTQLEAFIQQYERFLSWPTADVYNKEKTIGAIAAIIQALPKDEDKVVALDRILDFVEGDIRFALESMVSGRIQQSKMAAMAAIEALASIGKSCQAPDDMVIDLDADPDQPNFWTNGLGKTIQDRVIRLLFNVIEVWEEDGEVVEQVCSIFSTGFKEAAPGPFVLPAMVFVDFFKRTPLESPRIDQVLSTTSAFIQSHIPSSTPRIDAEAKLVLDHLIELLHIINTPSAEPEAAQGCIDAIRRYFTRYIGVVLQLQPADNLAKVFSFSIEGLQCAETLTKLAAVHFWNDFLALMNQPAEIQGTLDQVVVHFGPSLAKALIQEVGGRAVQSELPALVGPLRLLVTRHSGAQRWLEDACGDDFPVYSLPTADRAIFISRLLASRTGGLSAARLVVSAFWSEARTAAMKSGIDVRKLKK</sequence>
<evidence type="ECO:0000256" key="4">
    <source>
        <dbReference type="ARBA" id="ARBA00022927"/>
    </source>
</evidence>
<reference evidence="6" key="1">
    <citation type="journal article" date="2020" name="Stud. Mycol.">
        <title>101 Dothideomycetes genomes: a test case for predicting lifestyles and emergence of pathogens.</title>
        <authorList>
            <person name="Haridas S."/>
            <person name="Albert R."/>
            <person name="Binder M."/>
            <person name="Bloem J."/>
            <person name="Labutti K."/>
            <person name="Salamov A."/>
            <person name="Andreopoulos B."/>
            <person name="Baker S."/>
            <person name="Barry K."/>
            <person name="Bills G."/>
            <person name="Bluhm B."/>
            <person name="Cannon C."/>
            <person name="Castanera R."/>
            <person name="Culley D."/>
            <person name="Daum C."/>
            <person name="Ezra D."/>
            <person name="Gonzalez J."/>
            <person name="Henrissat B."/>
            <person name="Kuo A."/>
            <person name="Liang C."/>
            <person name="Lipzen A."/>
            <person name="Lutzoni F."/>
            <person name="Magnuson J."/>
            <person name="Mondo S."/>
            <person name="Nolan M."/>
            <person name="Ohm R."/>
            <person name="Pangilinan J."/>
            <person name="Park H.-J."/>
            <person name="Ramirez L."/>
            <person name="Alfaro M."/>
            <person name="Sun H."/>
            <person name="Tritt A."/>
            <person name="Yoshinaga Y."/>
            <person name="Zwiers L.-H."/>
            <person name="Turgeon B."/>
            <person name="Goodwin S."/>
            <person name="Spatafora J."/>
            <person name="Crous P."/>
            <person name="Grigoriev I."/>
        </authorList>
    </citation>
    <scope>NUCLEOTIDE SEQUENCE</scope>
    <source>
        <strain evidence="6">CBS 113979</strain>
    </source>
</reference>
<dbReference type="EMBL" id="ML977159">
    <property type="protein sequence ID" value="KAF1985911.1"/>
    <property type="molecule type" value="Genomic_DNA"/>
</dbReference>
<dbReference type="InterPro" id="IPR057942">
    <property type="entry name" value="TPR_TNPO3_IPO13_3rd"/>
</dbReference>
<keyword evidence="4" id="KW-0653">Protein transport</keyword>
<dbReference type="Pfam" id="PF24140">
    <property type="entry name" value="TPR_TNPO3_IPO13_3rd"/>
    <property type="match status" value="1"/>
</dbReference>
<dbReference type="GO" id="GO:0006606">
    <property type="term" value="P:protein import into nucleus"/>
    <property type="evidence" value="ECO:0007669"/>
    <property type="project" value="TreeGrafter"/>
</dbReference>
<dbReference type="PANTHER" id="PTHR12363">
    <property type="entry name" value="TRANSPORTIN 3 AND IMPORTIN 13"/>
    <property type="match status" value="1"/>
</dbReference>
<evidence type="ECO:0000313" key="6">
    <source>
        <dbReference type="EMBL" id="KAF1985911.1"/>
    </source>
</evidence>
<evidence type="ECO:0000256" key="2">
    <source>
        <dbReference type="ARBA" id="ARBA00007991"/>
    </source>
</evidence>